<dbReference type="GO" id="GO:0016020">
    <property type="term" value="C:membrane"/>
    <property type="evidence" value="ECO:0007669"/>
    <property type="project" value="UniProtKB-SubCell"/>
</dbReference>
<dbReference type="PANTHER" id="PTHR23294:SF59">
    <property type="entry name" value="UNC93-LIKE PROTEIN C922.05C"/>
    <property type="match status" value="1"/>
</dbReference>
<feature type="transmembrane region" description="Helical" evidence="6">
    <location>
        <begin position="278"/>
        <end position="295"/>
    </location>
</feature>
<dbReference type="GeneID" id="28851811"/>
<feature type="transmembrane region" description="Helical" evidence="6">
    <location>
        <begin position="459"/>
        <end position="480"/>
    </location>
</feature>
<name>A0A179F8B4_METCM</name>
<keyword evidence="3 6" id="KW-1133">Transmembrane helix</keyword>
<evidence type="ECO:0000256" key="5">
    <source>
        <dbReference type="SAM" id="MobiDB-lite"/>
    </source>
</evidence>
<feature type="transmembrane region" description="Helical" evidence="6">
    <location>
        <begin position="186"/>
        <end position="204"/>
    </location>
</feature>
<dbReference type="OrthoDB" id="196103at2759"/>
<dbReference type="AlphaFoldDB" id="A0A179F8B4"/>
<evidence type="ECO:0000256" key="3">
    <source>
        <dbReference type="ARBA" id="ARBA00022989"/>
    </source>
</evidence>
<dbReference type="KEGG" id="pchm:VFPPC_09249"/>
<feature type="region of interest" description="Disordered" evidence="5">
    <location>
        <begin position="1"/>
        <end position="23"/>
    </location>
</feature>
<evidence type="ECO:0000256" key="6">
    <source>
        <dbReference type="SAM" id="Phobius"/>
    </source>
</evidence>
<dbReference type="Gene3D" id="1.20.1250.20">
    <property type="entry name" value="MFS general substrate transporter like domains"/>
    <property type="match status" value="2"/>
</dbReference>
<keyword evidence="4 6" id="KW-0472">Membrane</keyword>
<comment type="caution">
    <text evidence="7">The sequence shown here is derived from an EMBL/GenBank/DDBJ whole genome shotgun (WGS) entry which is preliminary data.</text>
</comment>
<dbReference type="PANTHER" id="PTHR23294">
    <property type="entry name" value="ET TRANSLATION PRODUCT-RELATED"/>
    <property type="match status" value="1"/>
</dbReference>
<feature type="transmembrane region" description="Helical" evidence="6">
    <location>
        <begin position="151"/>
        <end position="174"/>
    </location>
</feature>
<feature type="transmembrane region" description="Helical" evidence="6">
    <location>
        <begin position="124"/>
        <end position="145"/>
    </location>
</feature>
<reference evidence="7 8" key="1">
    <citation type="journal article" date="2016" name="PLoS Pathog.">
        <title>Biosynthesis of antibiotic leucinostatins in bio-control fungus Purpureocillium lilacinum and their inhibition on phytophthora revealed by genome mining.</title>
        <authorList>
            <person name="Wang G."/>
            <person name="Liu Z."/>
            <person name="Lin R."/>
            <person name="Li E."/>
            <person name="Mao Z."/>
            <person name="Ling J."/>
            <person name="Yang Y."/>
            <person name="Yin W.B."/>
            <person name="Xie B."/>
        </authorList>
    </citation>
    <scope>NUCLEOTIDE SEQUENCE [LARGE SCALE GENOMIC DNA]</scope>
    <source>
        <strain evidence="7">170</strain>
    </source>
</reference>
<dbReference type="InterPro" id="IPR011701">
    <property type="entry name" value="MFS"/>
</dbReference>
<feature type="transmembrane region" description="Helical" evidence="6">
    <location>
        <begin position="315"/>
        <end position="333"/>
    </location>
</feature>
<dbReference type="GO" id="GO:0022857">
    <property type="term" value="F:transmembrane transporter activity"/>
    <property type="evidence" value="ECO:0007669"/>
    <property type="project" value="InterPro"/>
</dbReference>
<keyword evidence="2 6" id="KW-0812">Transmembrane</keyword>
<dbReference type="Proteomes" id="UP000078397">
    <property type="component" value="Unassembled WGS sequence"/>
</dbReference>
<evidence type="ECO:0000256" key="2">
    <source>
        <dbReference type="ARBA" id="ARBA00022692"/>
    </source>
</evidence>
<dbReference type="InterPro" id="IPR051617">
    <property type="entry name" value="UNC-93-like_regulator"/>
</dbReference>
<feature type="transmembrane region" description="Helical" evidence="6">
    <location>
        <begin position="224"/>
        <end position="243"/>
    </location>
</feature>
<keyword evidence="8" id="KW-1185">Reference proteome</keyword>
<dbReference type="Pfam" id="PF07690">
    <property type="entry name" value="MFS_1"/>
    <property type="match status" value="1"/>
</dbReference>
<protein>
    <submittedName>
        <fullName evidence="7">Membrane protein</fullName>
    </submittedName>
</protein>
<feature type="transmembrane region" description="Helical" evidence="6">
    <location>
        <begin position="345"/>
        <end position="364"/>
    </location>
</feature>
<evidence type="ECO:0000313" key="7">
    <source>
        <dbReference type="EMBL" id="OAQ61403.1"/>
    </source>
</evidence>
<sequence length="511" mass="56297">MSTDKNPTDTTVPANEPPADHVADYDAAGADRDADLNLPAGWKYKRARIFGINLPWYASPQTQLVMVSFVCFLCPGMFNALGGMGGGGKTDATLADNMNTALYSAFAVFGFFGGTFINKLGVKYTLAFGGIGYCVYAASLLASVHADVAGFNLFAGVFLGICAGLLWTAQGTIMISYPHEHEKGHYFAWFWGIFNMGAVIGSLIPLGENINVKGNKTVTDGTYIGFIVLMFCGAVLALLLCNAGDIVRKDGSRVILKKNPSWQSELLGLWETLRFEPFVVLLFPMFFTSNWFYVYQQNGVNGARFSTRTKALNGLLYYLAQIIAAWITGVLVDVQGVRRSVRAKVTWVVLFVFTFALWGGGYAYQKDYTRESVNTELHPDYEPTDWTSPGYVGPMFLYIFYGFYDAVWQACIYWYMGALSNSGRRLANYVGFYKGIQSVGAAVMNNLDARKLSFMKEFISNWVLLGASLIIAAPAIFLKIPDHVDVEDDLKDTDETVEDVLPAGHPEKAVV</sequence>
<evidence type="ECO:0000256" key="1">
    <source>
        <dbReference type="ARBA" id="ARBA00004141"/>
    </source>
</evidence>
<dbReference type="SUPFAM" id="SSF103473">
    <property type="entry name" value="MFS general substrate transporter"/>
    <property type="match status" value="1"/>
</dbReference>
<feature type="transmembrane region" description="Helical" evidence="6">
    <location>
        <begin position="101"/>
        <end position="117"/>
    </location>
</feature>
<proteinExistence type="predicted"/>
<comment type="subcellular location">
    <subcellularLocation>
        <location evidence="1">Membrane</location>
        <topology evidence="1">Multi-pass membrane protein</topology>
    </subcellularLocation>
</comment>
<evidence type="ECO:0000313" key="8">
    <source>
        <dbReference type="Proteomes" id="UP000078397"/>
    </source>
</evidence>
<feature type="transmembrane region" description="Helical" evidence="6">
    <location>
        <begin position="395"/>
        <end position="416"/>
    </location>
</feature>
<accession>A0A179F8B4</accession>
<evidence type="ECO:0000256" key="4">
    <source>
        <dbReference type="ARBA" id="ARBA00023136"/>
    </source>
</evidence>
<feature type="compositionally biased region" description="Polar residues" evidence="5">
    <location>
        <begin position="1"/>
        <end position="13"/>
    </location>
</feature>
<feature type="transmembrane region" description="Helical" evidence="6">
    <location>
        <begin position="64"/>
        <end position="81"/>
    </location>
</feature>
<gene>
    <name evidence="7" type="ORF">VFPPC_09249</name>
</gene>
<organism evidence="7 8">
    <name type="scientific">Pochonia chlamydosporia 170</name>
    <dbReference type="NCBI Taxonomy" id="1380566"/>
    <lineage>
        <taxon>Eukaryota</taxon>
        <taxon>Fungi</taxon>
        <taxon>Dikarya</taxon>
        <taxon>Ascomycota</taxon>
        <taxon>Pezizomycotina</taxon>
        <taxon>Sordariomycetes</taxon>
        <taxon>Hypocreomycetidae</taxon>
        <taxon>Hypocreales</taxon>
        <taxon>Clavicipitaceae</taxon>
        <taxon>Pochonia</taxon>
    </lineage>
</organism>
<dbReference type="EMBL" id="LSBJ02000007">
    <property type="protein sequence ID" value="OAQ61403.1"/>
    <property type="molecule type" value="Genomic_DNA"/>
</dbReference>
<dbReference type="RefSeq" id="XP_018139107.1">
    <property type="nucleotide sequence ID" value="XM_018287817.1"/>
</dbReference>
<dbReference type="InterPro" id="IPR036259">
    <property type="entry name" value="MFS_trans_sf"/>
</dbReference>